<dbReference type="PANTHER" id="PTHR13693:SF3">
    <property type="entry name" value="LD36009P"/>
    <property type="match status" value="1"/>
</dbReference>
<comment type="caution">
    <text evidence="9">The sequence shown here is derived from an EMBL/GenBank/DDBJ whole genome shotgun (WGS) entry which is preliminary data.</text>
</comment>
<dbReference type="InterPro" id="IPR015424">
    <property type="entry name" value="PyrdxlP-dep_Trfase"/>
</dbReference>
<dbReference type="EMBL" id="BFCH01000017">
    <property type="protein sequence ID" value="GBG37867.1"/>
    <property type="molecule type" value="Genomic_DNA"/>
</dbReference>
<dbReference type="InterPro" id="IPR050087">
    <property type="entry name" value="AON_synthase_class-II"/>
</dbReference>
<accession>A0AA37UU06</accession>
<evidence type="ECO:0000313" key="11">
    <source>
        <dbReference type="Proteomes" id="UP001139505"/>
    </source>
</evidence>
<dbReference type="AlphaFoldDB" id="A0AA37UU06"/>
<sequence length="190" mass="20593">MLVNYSSYNYLGLSGDLRVTRRAQESIARYGTSVSASRLLSGEKPVHRELEGAIAALLHVEDAVTLVGGHATNVTAIGHLLGEQDIVLPDALAHDSIMQGCQLSGASRRPFRHNDPAHLRELLTNARGCYRRALVVIEGIYSMDGDIADLPAFIEVAKEHDAMLMVDEAHFQCGPVAGRHLDGDSLEILV</sequence>
<comment type="cofactor">
    <cofactor evidence="1">
        <name>pyridoxal 5'-phosphate</name>
        <dbReference type="ChEBI" id="CHEBI:597326"/>
    </cofactor>
</comment>
<evidence type="ECO:0000256" key="3">
    <source>
        <dbReference type="ARBA" id="ARBA00022679"/>
    </source>
</evidence>
<evidence type="ECO:0000256" key="4">
    <source>
        <dbReference type="ARBA" id="ARBA00032610"/>
    </source>
</evidence>
<evidence type="ECO:0000313" key="9">
    <source>
        <dbReference type="EMBL" id="GKU73445.1"/>
    </source>
</evidence>
<reference evidence="9" key="3">
    <citation type="journal article" date="2022" name="Microbiol. Resour. Announc.">
        <title>Draft Genome Sequences of Eight Mycobacterium montefiorense Strains Isolated from Salamanders in Captivity.</title>
        <authorList>
            <person name="Komine T."/>
            <person name="Ihara H."/>
            <person name="Fukano H."/>
            <person name="Hoshino Y."/>
            <person name="Kurata O."/>
            <person name="Wada S."/>
        </authorList>
    </citation>
    <scope>NUCLEOTIDE SEQUENCE</scope>
    <source>
        <strain evidence="9">NJB18185</strain>
    </source>
</reference>
<dbReference type="PANTHER" id="PTHR13693">
    <property type="entry name" value="CLASS II AMINOTRANSFERASE/8-AMINO-7-OXONONANOATE SYNTHASE"/>
    <property type="match status" value="1"/>
</dbReference>
<dbReference type="GO" id="GO:0008710">
    <property type="term" value="F:8-amino-7-oxononanoate synthase activity"/>
    <property type="evidence" value="ECO:0007669"/>
    <property type="project" value="UniProtKB-EC"/>
</dbReference>
<reference evidence="9" key="4">
    <citation type="submission" date="2022-04" db="EMBL/GenBank/DDBJ databases">
        <authorList>
            <person name="Komine T."/>
            <person name="Fukano H."/>
            <person name="Wada S."/>
        </authorList>
    </citation>
    <scope>NUCLEOTIDE SEQUENCE</scope>
    <source>
        <strain evidence="9">NJB18185</strain>
    </source>
</reference>
<comment type="catalytic activity">
    <reaction evidence="6">
        <text>6-carboxyhexanoyl-[ACP] + L-alanine + H(+) = (8S)-8-amino-7-oxononanoate + holo-[ACP] + CO2</text>
        <dbReference type="Rhea" id="RHEA:42288"/>
        <dbReference type="Rhea" id="RHEA-COMP:9685"/>
        <dbReference type="Rhea" id="RHEA-COMP:9955"/>
        <dbReference type="ChEBI" id="CHEBI:15378"/>
        <dbReference type="ChEBI" id="CHEBI:16526"/>
        <dbReference type="ChEBI" id="CHEBI:57972"/>
        <dbReference type="ChEBI" id="CHEBI:64479"/>
        <dbReference type="ChEBI" id="CHEBI:78846"/>
        <dbReference type="ChEBI" id="CHEBI:149468"/>
        <dbReference type="EC" id="2.3.1.47"/>
    </reaction>
</comment>
<dbReference type="Proteomes" id="UP001139505">
    <property type="component" value="Unassembled WGS sequence"/>
</dbReference>
<proteinExistence type="predicted"/>
<dbReference type="InterPro" id="IPR004839">
    <property type="entry name" value="Aminotransferase_I/II_large"/>
</dbReference>
<keyword evidence="10" id="KW-1185">Reference proteome</keyword>
<dbReference type="EMBL" id="BQYH01000021">
    <property type="protein sequence ID" value="GKU73445.1"/>
    <property type="molecule type" value="Genomic_DNA"/>
</dbReference>
<evidence type="ECO:0000313" key="10">
    <source>
        <dbReference type="Proteomes" id="UP000245060"/>
    </source>
</evidence>
<keyword evidence="3" id="KW-0808">Transferase</keyword>
<dbReference type="SUPFAM" id="SSF53383">
    <property type="entry name" value="PLP-dependent transferases"/>
    <property type="match status" value="1"/>
</dbReference>
<evidence type="ECO:0000256" key="6">
    <source>
        <dbReference type="ARBA" id="ARBA00047715"/>
    </source>
</evidence>
<evidence type="ECO:0000313" key="8">
    <source>
        <dbReference type="EMBL" id="GBG37867.1"/>
    </source>
</evidence>
<feature type="domain" description="Aminotransferase class I/classII large" evidence="7">
    <location>
        <begin position="3"/>
        <end position="170"/>
    </location>
</feature>
<protein>
    <recommendedName>
        <fullName evidence="2">8-amino-7-oxononanoate synthase</fullName>
        <ecNumber evidence="2">2.3.1.47</ecNumber>
    </recommendedName>
    <alternativeName>
        <fullName evidence="4">7-keto-8-amino-pelargonic acid synthase</fullName>
    </alternativeName>
    <alternativeName>
        <fullName evidence="5">8-amino-7-ketopelargonate synthase</fullName>
    </alternativeName>
</protein>
<dbReference type="Gene3D" id="3.40.640.10">
    <property type="entry name" value="Type I PLP-dependent aspartate aminotransferase-like (Major domain)"/>
    <property type="match status" value="1"/>
</dbReference>
<reference evidence="10" key="2">
    <citation type="submission" date="2018-04" db="EMBL/GenBank/DDBJ databases">
        <title>Draft genome sequence of Mycobacterium montefiorense isolated from Japanese black salamander.</title>
        <authorList>
            <person name="Fukano H."/>
            <person name="Yoshida M."/>
            <person name="Shimizu A."/>
            <person name="Iwao H."/>
            <person name="Kurata O."/>
            <person name="Katayama Y."/>
            <person name="Omatsu T."/>
            <person name="Mizutani T."/>
            <person name="Wada S."/>
            <person name="Hoshino Y."/>
        </authorList>
    </citation>
    <scope>NUCLEOTIDE SEQUENCE [LARGE SCALE GENOMIC DNA]</scope>
    <source>
        <strain evidence="10">BS</strain>
    </source>
</reference>
<evidence type="ECO:0000256" key="5">
    <source>
        <dbReference type="ARBA" id="ARBA00033381"/>
    </source>
</evidence>
<name>A0AA37UU06_9MYCO</name>
<dbReference type="Pfam" id="PF00155">
    <property type="entry name" value="Aminotran_1_2"/>
    <property type="match status" value="1"/>
</dbReference>
<reference evidence="8" key="1">
    <citation type="journal article" date="2018" name="Genome Announc.">
        <title>Draft Genome Sequence of Mycobacterium montefiorense Isolated from Japanese Black Salamander (Hynobius nigrescens).</title>
        <authorList>
            <person name="Fukano H."/>
            <person name="Yoshida M."/>
            <person name="Shimizu A."/>
            <person name="Iwao H."/>
            <person name="Katayama Y."/>
            <person name="Omatsu T."/>
            <person name="Mizutani T."/>
            <person name="Kurata O."/>
            <person name="Wada S."/>
            <person name="Hoshino Y."/>
        </authorList>
    </citation>
    <scope>NUCLEOTIDE SEQUENCE</scope>
    <source>
        <strain evidence="8">BS</strain>
    </source>
</reference>
<evidence type="ECO:0000256" key="2">
    <source>
        <dbReference type="ARBA" id="ARBA00013187"/>
    </source>
</evidence>
<dbReference type="InterPro" id="IPR015421">
    <property type="entry name" value="PyrdxlP-dep_Trfase_major"/>
</dbReference>
<evidence type="ECO:0000259" key="7">
    <source>
        <dbReference type="Pfam" id="PF00155"/>
    </source>
</evidence>
<gene>
    <name evidence="8" type="ORF">MmonteBS_22390</name>
    <name evidence="9" type="ORF">NJB18185_32160</name>
</gene>
<dbReference type="EC" id="2.3.1.47" evidence="2"/>
<dbReference type="GO" id="GO:0030170">
    <property type="term" value="F:pyridoxal phosphate binding"/>
    <property type="evidence" value="ECO:0007669"/>
    <property type="project" value="InterPro"/>
</dbReference>
<organism evidence="9 11">
    <name type="scientific">Mycobacterium montefiorense</name>
    <dbReference type="NCBI Taxonomy" id="154654"/>
    <lineage>
        <taxon>Bacteria</taxon>
        <taxon>Bacillati</taxon>
        <taxon>Actinomycetota</taxon>
        <taxon>Actinomycetes</taxon>
        <taxon>Mycobacteriales</taxon>
        <taxon>Mycobacteriaceae</taxon>
        <taxon>Mycobacterium</taxon>
        <taxon>Mycobacterium simiae complex</taxon>
    </lineage>
</organism>
<evidence type="ECO:0000256" key="1">
    <source>
        <dbReference type="ARBA" id="ARBA00001933"/>
    </source>
</evidence>
<dbReference type="Proteomes" id="UP000245060">
    <property type="component" value="Unassembled WGS sequence"/>
</dbReference>